<sequence>MKINIYEDFLSKPEIEFLTGRKINHSLLNNSMQWESPSKKTPMATLLFAEIMTKLNHDQLLMQNLNATKKSLGDLPYYKFRR</sequence>
<reference evidence="1 2" key="1">
    <citation type="submission" date="2018-12" db="EMBL/GenBank/DDBJ databases">
        <authorList>
            <consortium name="Pathogen Informatics"/>
        </authorList>
    </citation>
    <scope>NUCLEOTIDE SEQUENCE [LARGE SCALE GENOMIC DNA]</scope>
    <source>
        <strain evidence="1 2">NCTC8284</strain>
    </source>
</reference>
<evidence type="ECO:0000313" key="2">
    <source>
        <dbReference type="Proteomes" id="UP000278733"/>
    </source>
</evidence>
<dbReference type="EMBL" id="LR134405">
    <property type="protein sequence ID" value="VEH67331.1"/>
    <property type="molecule type" value="Genomic_DNA"/>
</dbReference>
<dbReference type="AlphaFoldDB" id="A0A3S4UA02"/>
<dbReference type="Proteomes" id="UP000278733">
    <property type="component" value="Chromosome"/>
</dbReference>
<evidence type="ECO:0000313" key="1">
    <source>
        <dbReference type="EMBL" id="VEH67331.1"/>
    </source>
</evidence>
<accession>A0A3S4UA02</accession>
<name>A0A3S4UA02_9PAST</name>
<organism evidence="1 2">
    <name type="scientific">Rodentibacter pneumotropicus</name>
    <dbReference type="NCBI Taxonomy" id="758"/>
    <lineage>
        <taxon>Bacteria</taxon>
        <taxon>Pseudomonadati</taxon>
        <taxon>Pseudomonadota</taxon>
        <taxon>Gammaproteobacteria</taxon>
        <taxon>Pasteurellales</taxon>
        <taxon>Pasteurellaceae</taxon>
        <taxon>Rodentibacter</taxon>
    </lineage>
</organism>
<gene>
    <name evidence="1" type="ORF">NCTC8284_02517</name>
</gene>
<protein>
    <submittedName>
        <fullName evidence="1">Uncharacterized protein</fullName>
    </submittedName>
</protein>
<proteinExistence type="predicted"/>
<dbReference type="STRING" id="758.GCA_000730685_00031"/>
<dbReference type="KEGG" id="rpne:NCTC8284_02517"/>